<reference evidence="1 2" key="1">
    <citation type="submission" date="2014-04" db="EMBL/GenBank/DDBJ databases">
        <title>The Genome Sequence of Mycobacterium tuberculosis TKK-01-0051.</title>
        <authorList>
            <consortium name="The Broad Institute Genomics Platform"/>
            <consortium name="The Broad Institute Genome Sequencing Center for Infectious Disease"/>
            <person name="Earl A.M."/>
            <person name="Cohen K."/>
            <person name="Pym A."/>
            <person name="Bishai W."/>
            <person name="Maharaj K."/>
            <person name="Desjardins C."/>
            <person name="Abeel T."/>
            <person name="Young S."/>
            <person name="Zeng Q."/>
            <person name="Gargeya S."/>
            <person name="Abouelleil A."/>
            <person name="Alvarado L."/>
            <person name="Chapman S.B."/>
            <person name="Gainer-Dewar J."/>
            <person name="Goldberg J."/>
            <person name="Griggs A."/>
            <person name="Gujja S."/>
            <person name="Hansen M."/>
            <person name="Howarth C."/>
            <person name="Imamovic A."/>
            <person name="Larimer J."/>
            <person name="Murphy C."/>
            <person name="Naylor J."/>
            <person name="Pearson M."/>
            <person name="Poon T.W."/>
            <person name="Priest M."/>
            <person name="Roberts A."/>
            <person name="Saif S."/>
            <person name="Shea T."/>
            <person name="Sykes S."/>
            <person name="Wortman J."/>
            <person name="Nusbaum C."/>
            <person name="Birren B."/>
        </authorList>
    </citation>
    <scope>NUCLEOTIDE SEQUENCE [LARGE SCALE GENOMIC DNA]</scope>
    <source>
        <strain evidence="1 2">TKK-01-0051</strain>
    </source>
</reference>
<name>A0A051TXZ8_9MYCO</name>
<evidence type="ECO:0000313" key="1">
    <source>
        <dbReference type="EMBL" id="KBZ61236.1"/>
    </source>
</evidence>
<evidence type="ECO:0000313" key="2">
    <source>
        <dbReference type="Proteomes" id="UP000025947"/>
    </source>
</evidence>
<gene>
    <name evidence="1" type="ORF">K875_04187</name>
</gene>
<organism evidence="1 2">
    <name type="scientific">Mycobacterium [tuberculosis] TKK-01-0051</name>
    <dbReference type="NCBI Taxonomy" id="1324261"/>
    <lineage>
        <taxon>Bacteria</taxon>
        <taxon>Bacillati</taxon>
        <taxon>Actinomycetota</taxon>
        <taxon>Actinomycetes</taxon>
        <taxon>Mycobacteriales</taxon>
        <taxon>Mycobacteriaceae</taxon>
        <taxon>Mycobacterium</taxon>
        <taxon>Mycobacterium avium complex (MAC)</taxon>
    </lineage>
</organism>
<accession>A0A051TXZ8</accession>
<dbReference type="PATRIC" id="fig|1324261.3.peg.4230"/>
<protein>
    <recommendedName>
        <fullName evidence="3">TnsA endonuclease N-terminal domain-containing protein</fullName>
    </recommendedName>
</protein>
<dbReference type="InterPro" id="IPR048000">
    <property type="entry name" value="TnsA-like"/>
</dbReference>
<proteinExistence type="predicted"/>
<comment type="caution">
    <text evidence="1">The sequence shown here is derived from an EMBL/GenBank/DDBJ whole genome shotgun (WGS) entry which is preliminary data.</text>
</comment>
<dbReference type="Proteomes" id="UP000025947">
    <property type="component" value="Unassembled WGS sequence"/>
</dbReference>
<sequence>MSLEPAVDLSTATIAYRPAVGEERSVSAEKVSPAALFDAAPWRTFRWYFGQRHYSGTYWSATQHDHVIYESRLELANLLLADFDPRVLRIVAQPFVLRVEVDGQVRKHIPDYLLDSAGGPLVVDVVRGGRMTESKVVQLCAWTREVVESFGWSYLVVNEPPRILLANVRFLAGYRREWLINQSILAEIRRRPGHFVGMSIADAEQKVRGYPQQLVRPALMHLLWRHEYRADLGVPLRPSTVFEESL</sequence>
<dbReference type="EMBL" id="JLXW01000010">
    <property type="protein sequence ID" value="KBZ61236.1"/>
    <property type="molecule type" value="Genomic_DNA"/>
</dbReference>
<keyword evidence="2" id="KW-1185">Reference proteome</keyword>
<dbReference type="HOGENOM" id="CLU_076597_0_0_11"/>
<dbReference type="NCBIfam" id="NF033179">
    <property type="entry name" value="TnsA_like_Actin"/>
    <property type="match status" value="1"/>
</dbReference>
<dbReference type="AlphaFoldDB" id="A0A051TXZ8"/>
<evidence type="ECO:0008006" key="3">
    <source>
        <dbReference type="Google" id="ProtNLM"/>
    </source>
</evidence>